<dbReference type="GO" id="GO:0036297">
    <property type="term" value="P:interstrand cross-link repair"/>
    <property type="evidence" value="ECO:0007669"/>
    <property type="project" value="InterPro"/>
</dbReference>
<dbReference type="STRING" id="670483.S7RX19"/>
<gene>
    <name evidence="11" type="ORF">GLOTRDRAFT_36429</name>
</gene>
<dbReference type="Proteomes" id="UP000030669">
    <property type="component" value="Unassembled WGS sequence"/>
</dbReference>
<sequence>MYVQLFESGYHYLGRPGVAHVSRPILEMLKIVLAYEAHLFTDSELDCFERYNELSYNARYLFIRLLLRKPATWHGLGSLNYKSELGDAILDAVHELCGNEPKPTPPMLKSSTSEDGPASEQSAPNSLETSSIFAESDSQATLQELLECLTVPQLKDLAKRMKVKAESKRGPLIDALLVSASSQTTLSASLKSAAKAKGKAKADNFHQTRLPAALDRCCQGPCIRISDSVVQLFRRVNVIYLRSTQYSPTILTESILSRAKKRTYNVVKFHRTPDIWPTREALISYEEALLLEAQVDELLGAAPTPGNASRGRSRLFESVYPRWLSLVRTKTEHEERPRGLQRFDCGEFCVPPFFSRGCAHGNVAGHVLTRIVYKGAHALGLLHEYAAELQVLEELLAQKRWRRGKRGQWHERRALILMTHFPKDTETHERAMDVVIEALEDDDTHLIYRPKLTRRLTTLEKRLKVPVDERHVCEGELRKCQEVRITGVRVRHKAASLTLDQTGRLLNRPSAATQSLLSQRTLPFSQSENKPTIGKIEKWVGKSIWHGRDGEEVTVEILALQHYESLGYRGYHSEGSIVRMLFGLLFWDIIFAPIPGAFETPYQSAPLDIAEDSFLFSRVDLITARLAQIENGEASALIETTDDEHRPLGTWCVGVRWDMFPKEDLLEIADCLGGKSLSTICRLLCEDYSARAGGVPDLIVWNSESRDCKFVEVKGPDDKLQENQKLWIDVLLRAETVVEVCHVEEQGCVDGKKSKRRKKNDKELPETDESDYLQAESEDDDGPNTSQIAVQDSTGIKRTMEDTADPKSSDRPAKLPRL</sequence>
<dbReference type="InterPro" id="IPR049132">
    <property type="entry name" value="FAN1-like_euk"/>
</dbReference>
<evidence type="ECO:0000313" key="11">
    <source>
        <dbReference type="EMBL" id="EPQ57894.1"/>
    </source>
</evidence>
<dbReference type="AlphaFoldDB" id="S7RX19"/>
<evidence type="ECO:0000256" key="6">
    <source>
        <dbReference type="ARBA" id="ARBA00022842"/>
    </source>
</evidence>
<dbReference type="Gene3D" id="3.40.1350.10">
    <property type="match status" value="1"/>
</dbReference>
<dbReference type="SMART" id="SM00990">
    <property type="entry name" value="VRR_NUC"/>
    <property type="match status" value="1"/>
</dbReference>
<keyword evidence="3 8" id="KW-0540">Nuclease</keyword>
<dbReference type="Pfam" id="PF08774">
    <property type="entry name" value="VRR_NUC"/>
    <property type="match status" value="1"/>
</dbReference>
<feature type="compositionally biased region" description="Polar residues" evidence="9">
    <location>
        <begin position="109"/>
        <end position="130"/>
    </location>
</feature>
<comment type="cofactor">
    <cofactor evidence="8">
        <name>Mg(2+)</name>
        <dbReference type="ChEBI" id="CHEBI:18420"/>
    </cofactor>
    <cofactor evidence="8">
        <name>Mn(2+)</name>
        <dbReference type="ChEBI" id="CHEBI:29035"/>
    </cofactor>
</comment>
<dbReference type="OMA" id="ECRVESM"/>
<comment type="subcellular location">
    <subcellularLocation>
        <location evidence="8">Nucleus</location>
    </subcellularLocation>
</comment>
<dbReference type="KEGG" id="gtr:GLOTRDRAFT_36429"/>
<proteinExistence type="inferred from homology"/>
<keyword evidence="5 8" id="KW-0378">Hydrolase</keyword>
<evidence type="ECO:0000256" key="4">
    <source>
        <dbReference type="ARBA" id="ARBA00022723"/>
    </source>
</evidence>
<name>S7RX19_GLOTA</name>
<dbReference type="GO" id="GO:0004528">
    <property type="term" value="F:phosphodiesterase I activity"/>
    <property type="evidence" value="ECO:0007669"/>
    <property type="project" value="UniProtKB-EC"/>
</dbReference>
<dbReference type="PANTHER" id="PTHR15749">
    <property type="entry name" value="FANCONI-ASSOCIATED NUCLEASE 1"/>
    <property type="match status" value="1"/>
</dbReference>
<keyword evidence="12" id="KW-1185">Reference proteome</keyword>
<organism evidence="11 12">
    <name type="scientific">Gloeophyllum trabeum (strain ATCC 11539 / FP-39264 / Madison 617)</name>
    <name type="common">Brown rot fungus</name>
    <dbReference type="NCBI Taxonomy" id="670483"/>
    <lineage>
        <taxon>Eukaryota</taxon>
        <taxon>Fungi</taxon>
        <taxon>Dikarya</taxon>
        <taxon>Basidiomycota</taxon>
        <taxon>Agaricomycotina</taxon>
        <taxon>Agaricomycetes</taxon>
        <taxon>Gloeophyllales</taxon>
        <taxon>Gloeophyllaceae</taxon>
        <taxon>Gloeophyllum</taxon>
    </lineage>
</organism>
<evidence type="ECO:0000313" key="12">
    <source>
        <dbReference type="Proteomes" id="UP000030669"/>
    </source>
</evidence>
<feature type="compositionally biased region" description="Acidic residues" evidence="9">
    <location>
        <begin position="766"/>
        <end position="782"/>
    </location>
</feature>
<evidence type="ECO:0000256" key="8">
    <source>
        <dbReference type="RuleBase" id="RU365033"/>
    </source>
</evidence>
<reference evidence="11 12" key="1">
    <citation type="journal article" date="2012" name="Science">
        <title>The Paleozoic origin of enzymatic lignin decomposition reconstructed from 31 fungal genomes.</title>
        <authorList>
            <person name="Floudas D."/>
            <person name="Binder M."/>
            <person name="Riley R."/>
            <person name="Barry K."/>
            <person name="Blanchette R.A."/>
            <person name="Henrissat B."/>
            <person name="Martinez A.T."/>
            <person name="Otillar R."/>
            <person name="Spatafora J.W."/>
            <person name="Yadav J.S."/>
            <person name="Aerts A."/>
            <person name="Benoit I."/>
            <person name="Boyd A."/>
            <person name="Carlson A."/>
            <person name="Copeland A."/>
            <person name="Coutinho P.M."/>
            <person name="de Vries R.P."/>
            <person name="Ferreira P."/>
            <person name="Findley K."/>
            <person name="Foster B."/>
            <person name="Gaskell J."/>
            <person name="Glotzer D."/>
            <person name="Gorecki P."/>
            <person name="Heitman J."/>
            <person name="Hesse C."/>
            <person name="Hori C."/>
            <person name="Igarashi K."/>
            <person name="Jurgens J.A."/>
            <person name="Kallen N."/>
            <person name="Kersten P."/>
            <person name="Kohler A."/>
            <person name="Kuees U."/>
            <person name="Kumar T.K.A."/>
            <person name="Kuo A."/>
            <person name="LaButti K."/>
            <person name="Larrondo L.F."/>
            <person name="Lindquist E."/>
            <person name="Ling A."/>
            <person name="Lombard V."/>
            <person name="Lucas S."/>
            <person name="Lundell T."/>
            <person name="Martin R."/>
            <person name="McLaughlin D.J."/>
            <person name="Morgenstern I."/>
            <person name="Morin E."/>
            <person name="Murat C."/>
            <person name="Nagy L.G."/>
            <person name="Nolan M."/>
            <person name="Ohm R.A."/>
            <person name="Patyshakuliyeva A."/>
            <person name="Rokas A."/>
            <person name="Ruiz-Duenas F.J."/>
            <person name="Sabat G."/>
            <person name="Salamov A."/>
            <person name="Samejima M."/>
            <person name="Schmutz J."/>
            <person name="Slot J.C."/>
            <person name="St John F."/>
            <person name="Stenlid J."/>
            <person name="Sun H."/>
            <person name="Sun S."/>
            <person name="Syed K."/>
            <person name="Tsang A."/>
            <person name="Wiebenga A."/>
            <person name="Young D."/>
            <person name="Pisabarro A."/>
            <person name="Eastwood D.C."/>
            <person name="Martin F."/>
            <person name="Cullen D."/>
            <person name="Grigoriev I.V."/>
            <person name="Hibbett D.S."/>
        </authorList>
    </citation>
    <scope>NUCLEOTIDE SEQUENCE [LARGE SCALE GENOMIC DNA]</scope>
    <source>
        <strain evidence="11 12">ATCC 11539</strain>
    </source>
</reference>
<evidence type="ECO:0000256" key="7">
    <source>
        <dbReference type="ARBA" id="ARBA00023211"/>
    </source>
</evidence>
<dbReference type="InterPro" id="IPR014883">
    <property type="entry name" value="VRR_NUC"/>
</dbReference>
<feature type="region of interest" description="Disordered" evidence="9">
    <location>
        <begin position="752"/>
        <end position="818"/>
    </location>
</feature>
<comment type="function">
    <text evidence="8">Nuclease required for the repair of DNA interstrand cross-links (ICL). Acts as a 5'-3' exonuclease that anchors at a cut end of DNA and cleaves DNA successively at every third nucleotide, allowing to excise an ICL from one strand through flanking incisions.</text>
</comment>
<dbReference type="EC" id="3.1.4.1" evidence="8"/>
<dbReference type="PANTHER" id="PTHR15749:SF4">
    <property type="entry name" value="FANCONI-ASSOCIATED NUCLEASE 1"/>
    <property type="match status" value="1"/>
</dbReference>
<evidence type="ECO:0000256" key="5">
    <source>
        <dbReference type="ARBA" id="ARBA00022801"/>
    </source>
</evidence>
<protein>
    <recommendedName>
        <fullName evidence="8">Fanconi-associated nuclease</fullName>
        <ecNumber evidence="8">3.1.4.1</ecNumber>
    </recommendedName>
</protein>
<keyword evidence="8" id="KW-0227">DNA damage</keyword>
<dbReference type="InterPro" id="IPR011856">
    <property type="entry name" value="tRNA_endonuc-like_dom_sf"/>
</dbReference>
<feature type="region of interest" description="Disordered" evidence="9">
    <location>
        <begin position="100"/>
        <end position="130"/>
    </location>
</feature>
<dbReference type="GO" id="GO:0046872">
    <property type="term" value="F:metal ion binding"/>
    <property type="evidence" value="ECO:0007669"/>
    <property type="project" value="UniProtKB-KW"/>
</dbReference>
<comment type="similarity">
    <text evidence="2 8">Belongs to the FAN1 family.</text>
</comment>
<dbReference type="HOGENOM" id="CLU_005116_0_0_1"/>
<evidence type="ECO:0000256" key="3">
    <source>
        <dbReference type="ARBA" id="ARBA00022722"/>
    </source>
</evidence>
<keyword evidence="8" id="KW-0234">DNA repair</keyword>
<comment type="catalytic activity">
    <reaction evidence="1 8">
        <text>Hydrolytically removes 5'-nucleotides successively from the 3'-hydroxy termini of 3'-hydroxy-terminated oligonucleotides.</text>
        <dbReference type="EC" id="3.1.4.1"/>
    </reaction>
</comment>
<keyword evidence="6 8" id="KW-0460">Magnesium</keyword>
<dbReference type="GO" id="GO:0005634">
    <property type="term" value="C:nucleus"/>
    <property type="evidence" value="ECO:0007669"/>
    <property type="project" value="UniProtKB-SubCell"/>
</dbReference>
<dbReference type="GO" id="GO:0017108">
    <property type="term" value="F:5'-flap endonuclease activity"/>
    <property type="evidence" value="ECO:0007669"/>
    <property type="project" value="TreeGrafter"/>
</dbReference>
<keyword evidence="7 8" id="KW-0464">Manganese</keyword>
<dbReference type="InterPro" id="IPR049126">
    <property type="entry name" value="FAN1-like_TPR"/>
</dbReference>
<dbReference type="GO" id="GO:0070336">
    <property type="term" value="F:flap-structured DNA binding"/>
    <property type="evidence" value="ECO:0007669"/>
    <property type="project" value="TreeGrafter"/>
</dbReference>
<dbReference type="OrthoDB" id="76364at2759"/>
<evidence type="ECO:0000256" key="9">
    <source>
        <dbReference type="SAM" id="MobiDB-lite"/>
    </source>
</evidence>
<dbReference type="RefSeq" id="XP_007862904.1">
    <property type="nucleotide sequence ID" value="XM_007864713.1"/>
</dbReference>
<dbReference type="CDD" id="cd22326">
    <property type="entry name" value="FAN1-like"/>
    <property type="match status" value="1"/>
</dbReference>
<dbReference type="EMBL" id="KB469298">
    <property type="protein sequence ID" value="EPQ57894.1"/>
    <property type="molecule type" value="Genomic_DNA"/>
</dbReference>
<dbReference type="Pfam" id="PF21170">
    <property type="entry name" value="FAN1_TPR"/>
    <property type="match status" value="1"/>
</dbReference>
<keyword evidence="4 8" id="KW-0479">Metal-binding</keyword>
<evidence type="ECO:0000259" key="10">
    <source>
        <dbReference type="SMART" id="SM00990"/>
    </source>
</evidence>
<feature type="compositionally biased region" description="Polar residues" evidence="9">
    <location>
        <begin position="783"/>
        <end position="796"/>
    </location>
</feature>
<feature type="compositionally biased region" description="Basic and acidic residues" evidence="9">
    <location>
        <begin position="798"/>
        <end position="818"/>
    </location>
</feature>
<keyword evidence="8" id="KW-0539">Nucleus</keyword>
<dbReference type="InterPro" id="IPR033315">
    <property type="entry name" value="Fan1-like"/>
</dbReference>
<dbReference type="eggNOG" id="KOG2143">
    <property type="taxonomic scope" value="Eukaryota"/>
</dbReference>
<dbReference type="GeneID" id="19305703"/>
<evidence type="ECO:0000256" key="2">
    <source>
        <dbReference type="ARBA" id="ARBA00005533"/>
    </source>
</evidence>
<accession>S7RX19</accession>
<evidence type="ECO:0000256" key="1">
    <source>
        <dbReference type="ARBA" id="ARBA00000983"/>
    </source>
</evidence>
<dbReference type="GO" id="GO:0008409">
    <property type="term" value="F:5'-3' exonuclease activity"/>
    <property type="evidence" value="ECO:0007669"/>
    <property type="project" value="TreeGrafter"/>
</dbReference>
<feature type="domain" description="VRR-NUC" evidence="10">
    <location>
        <begin position="629"/>
        <end position="745"/>
    </location>
</feature>